<comment type="caution">
    <text evidence="1">The sequence shown here is derived from an EMBL/GenBank/DDBJ whole genome shotgun (WGS) entry which is preliminary data.</text>
</comment>
<evidence type="ECO:0000313" key="1">
    <source>
        <dbReference type="EMBL" id="TNN85569.1"/>
    </source>
</evidence>
<protein>
    <submittedName>
        <fullName evidence="1">Uncharacterized protein</fullName>
    </submittedName>
</protein>
<dbReference type="EMBL" id="SRLO01000020">
    <property type="protein sequence ID" value="TNN85569.1"/>
    <property type="molecule type" value="Genomic_DNA"/>
</dbReference>
<dbReference type="Proteomes" id="UP000314294">
    <property type="component" value="Unassembled WGS sequence"/>
</dbReference>
<name>A0A4Z2J5T8_9TELE</name>
<dbReference type="AlphaFoldDB" id="A0A4Z2J5T8"/>
<accession>A0A4Z2J5T8</accession>
<reference evidence="1 2" key="1">
    <citation type="submission" date="2019-03" db="EMBL/GenBank/DDBJ databases">
        <title>First draft genome of Liparis tanakae, snailfish: a comprehensive survey of snailfish specific genes.</title>
        <authorList>
            <person name="Kim W."/>
            <person name="Song I."/>
            <person name="Jeong J.-H."/>
            <person name="Kim D."/>
            <person name="Kim S."/>
            <person name="Ryu S."/>
            <person name="Song J.Y."/>
            <person name="Lee S.K."/>
        </authorList>
    </citation>
    <scope>NUCLEOTIDE SEQUENCE [LARGE SCALE GENOMIC DNA]</scope>
    <source>
        <tissue evidence="1">Muscle</tissue>
    </source>
</reference>
<evidence type="ECO:0000313" key="2">
    <source>
        <dbReference type="Proteomes" id="UP000314294"/>
    </source>
</evidence>
<gene>
    <name evidence="1" type="ORF">EYF80_004202</name>
</gene>
<proteinExistence type="predicted"/>
<sequence>MVRDYTHANHPNNCGITQDAQNHQDECSTTRLPDPSCRPGTHTLDCLVQAQPVAFQTFLMGLPRYLNLLILHQGQLKVGQGWQRCCKEEKQRGKQGLHTISQPQEYLWHFLVCLCQTPLGHPERRLRVGVPLQLADALQSLLQTLLIAVDIQAKLQERVGAHLQQPDSYVPLAQ</sequence>
<keyword evidence="2" id="KW-1185">Reference proteome</keyword>
<organism evidence="1 2">
    <name type="scientific">Liparis tanakae</name>
    <name type="common">Tanaka's snailfish</name>
    <dbReference type="NCBI Taxonomy" id="230148"/>
    <lineage>
        <taxon>Eukaryota</taxon>
        <taxon>Metazoa</taxon>
        <taxon>Chordata</taxon>
        <taxon>Craniata</taxon>
        <taxon>Vertebrata</taxon>
        <taxon>Euteleostomi</taxon>
        <taxon>Actinopterygii</taxon>
        <taxon>Neopterygii</taxon>
        <taxon>Teleostei</taxon>
        <taxon>Neoteleostei</taxon>
        <taxon>Acanthomorphata</taxon>
        <taxon>Eupercaria</taxon>
        <taxon>Perciformes</taxon>
        <taxon>Cottioidei</taxon>
        <taxon>Cottales</taxon>
        <taxon>Liparidae</taxon>
        <taxon>Liparis</taxon>
    </lineage>
</organism>